<dbReference type="Proteomes" id="UP000285201">
    <property type="component" value="Unassembled WGS sequence"/>
</dbReference>
<name>A0A415MD44_9FIRM</name>
<protein>
    <submittedName>
        <fullName evidence="4">Uncharacterized protein</fullName>
    </submittedName>
</protein>
<evidence type="ECO:0000313" key="5">
    <source>
        <dbReference type="Proteomes" id="UP000284794"/>
    </source>
</evidence>
<accession>A0A415MD44</accession>
<sequence length="255" mass="29735">MKLKKVTFILLLLTVLCGCTAQPSNNTNNILKTKTYLYSYDYETEPDGELITAYHEEKPSVDLNESRDVVKATVNFRKNTVTYIKMNETYSKGNYECTVKEAYKTVSSDFFYTLVDEQYHEALAKEIAKRPYISKDTGKLIKPYDCFFCVKIHLKYTGSQPTTMEFNSAEFEKKPDSLLYSNGFLIFIDNALSNEKKDNLYLEPGKEYDLWLFYHISGNFSDKNIYYIQGDFQNYNDHDSYDGYLIELNDLTEID</sequence>
<dbReference type="RefSeq" id="WP_118010165.1">
    <property type="nucleotide sequence ID" value="NZ_DAWDGZ010000040.1"/>
</dbReference>
<dbReference type="Proteomes" id="UP000284794">
    <property type="component" value="Unassembled WGS sequence"/>
</dbReference>
<evidence type="ECO:0000313" key="6">
    <source>
        <dbReference type="Proteomes" id="UP000285201"/>
    </source>
</evidence>
<evidence type="ECO:0000313" key="3">
    <source>
        <dbReference type="EMBL" id="RHD10475.1"/>
    </source>
</evidence>
<reference evidence="5 6" key="1">
    <citation type="submission" date="2018-08" db="EMBL/GenBank/DDBJ databases">
        <title>A genome reference for cultivated species of the human gut microbiota.</title>
        <authorList>
            <person name="Zou Y."/>
            <person name="Xue W."/>
            <person name="Luo G."/>
        </authorList>
    </citation>
    <scope>NUCLEOTIDE SEQUENCE [LARGE SCALE GENOMIC DNA]</scope>
    <source>
        <strain evidence="4 6">AF36-7BH</strain>
        <strain evidence="3 5">AM32-2AC</strain>
        <strain evidence="2 7">AM37-3BH</strain>
    </source>
</reference>
<dbReference type="Proteomes" id="UP000285844">
    <property type="component" value="Unassembled WGS sequence"/>
</dbReference>
<dbReference type="EMBL" id="QSHM01000001">
    <property type="protein sequence ID" value="RHC15404.1"/>
    <property type="molecule type" value="Genomic_DNA"/>
</dbReference>
<comment type="caution">
    <text evidence="4">The sequence shown here is derived from an EMBL/GenBank/DDBJ whole genome shotgun (WGS) entry which is preliminary data.</text>
</comment>
<dbReference type="PROSITE" id="PS51257">
    <property type="entry name" value="PROKAR_LIPOPROTEIN"/>
    <property type="match status" value="1"/>
</dbReference>
<dbReference type="EMBL" id="QROY01000003">
    <property type="protein sequence ID" value="RHL70262.1"/>
    <property type="molecule type" value="Genomic_DNA"/>
</dbReference>
<evidence type="ECO:0000313" key="4">
    <source>
        <dbReference type="EMBL" id="RHL70262.1"/>
    </source>
</evidence>
<gene>
    <name evidence="4" type="ORF">DW007_04615</name>
    <name evidence="3" type="ORF">DW811_02160</name>
    <name evidence="2" type="ORF">DW858_00760</name>
</gene>
<feature type="chain" id="PRO_5044397941" evidence="1">
    <location>
        <begin position="22"/>
        <end position="255"/>
    </location>
</feature>
<evidence type="ECO:0000256" key="1">
    <source>
        <dbReference type="SAM" id="SignalP"/>
    </source>
</evidence>
<organism evidence="4 6">
    <name type="scientific">Lachnospira eligens</name>
    <dbReference type="NCBI Taxonomy" id="39485"/>
    <lineage>
        <taxon>Bacteria</taxon>
        <taxon>Bacillati</taxon>
        <taxon>Bacillota</taxon>
        <taxon>Clostridia</taxon>
        <taxon>Lachnospirales</taxon>
        <taxon>Lachnospiraceae</taxon>
        <taxon>Lachnospira</taxon>
    </lineage>
</organism>
<evidence type="ECO:0000313" key="2">
    <source>
        <dbReference type="EMBL" id="RHC15404.1"/>
    </source>
</evidence>
<evidence type="ECO:0000313" key="7">
    <source>
        <dbReference type="Proteomes" id="UP000285844"/>
    </source>
</evidence>
<dbReference type="EMBL" id="QSIS01000002">
    <property type="protein sequence ID" value="RHD10475.1"/>
    <property type="molecule type" value="Genomic_DNA"/>
</dbReference>
<feature type="signal peptide" evidence="1">
    <location>
        <begin position="1"/>
        <end position="21"/>
    </location>
</feature>
<keyword evidence="1" id="KW-0732">Signal</keyword>
<dbReference type="AlphaFoldDB" id="A0A415MD44"/>
<proteinExistence type="predicted"/>